<feature type="transmembrane region" description="Helical" evidence="1">
    <location>
        <begin position="55"/>
        <end position="81"/>
    </location>
</feature>
<dbReference type="RefSeq" id="WP_251491838.1">
    <property type="nucleotide sequence ID" value="NZ_CAJSLV010000059.1"/>
</dbReference>
<feature type="transmembrane region" description="Helical" evidence="1">
    <location>
        <begin position="143"/>
        <end position="160"/>
    </location>
</feature>
<dbReference type="AlphaFoldDB" id="A0A9W4DS00"/>
<name>A0A9W4DS00_9ACTN</name>
<organism evidence="2 3">
    <name type="scientific">Actinacidiphila cocklensis</name>
    <dbReference type="NCBI Taxonomy" id="887465"/>
    <lineage>
        <taxon>Bacteria</taxon>
        <taxon>Bacillati</taxon>
        <taxon>Actinomycetota</taxon>
        <taxon>Actinomycetes</taxon>
        <taxon>Kitasatosporales</taxon>
        <taxon>Streptomycetaceae</taxon>
        <taxon>Actinacidiphila</taxon>
    </lineage>
</organism>
<keyword evidence="1" id="KW-0472">Membrane</keyword>
<comment type="caution">
    <text evidence="2">The sequence shown here is derived from an EMBL/GenBank/DDBJ whole genome shotgun (WGS) entry which is preliminary data.</text>
</comment>
<keyword evidence="3" id="KW-1185">Reference proteome</keyword>
<feature type="transmembrane region" description="Helical" evidence="1">
    <location>
        <begin position="117"/>
        <end position="136"/>
    </location>
</feature>
<evidence type="ECO:0000313" key="3">
    <source>
        <dbReference type="Proteomes" id="UP001152519"/>
    </source>
</evidence>
<dbReference type="EMBL" id="CAJSLV010000059">
    <property type="protein sequence ID" value="CAG6394990.1"/>
    <property type="molecule type" value="Genomic_DNA"/>
</dbReference>
<sequence>MTAHVEQAESRAESAGRPRTARWAGLLGLGLTGAVVSVIPVVGAQSWLEGSGVPFGLLGAAVVVLLGLLVGVPPMLLAFRGVQRTWGTDMKPLLGRVLLADALVMLLLVRLLPFHWGVLSCLVYCLPALCVAWASIVRSRTAVLAAVVGLFAVYAVAVPVRGLQQHVAAEQWLRSHAVPSRTLAQVVTLPGMTQEPYTWDGRRLTALFDFPAGPMDAWMGAEVVTPGTTDPCGPLLEADGDTTRSVSPPCVHEAPGLWFRGTPQDAVGYVLQRDGVTITLTGGVWAQGDESDSAYAARRRTALREVILAAHTATDADLWARMGSTPTSLLARLLL</sequence>
<evidence type="ECO:0000313" key="2">
    <source>
        <dbReference type="EMBL" id="CAG6394990.1"/>
    </source>
</evidence>
<reference evidence="2" key="1">
    <citation type="submission" date="2021-05" db="EMBL/GenBank/DDBJ databases">
        <authorList>
            <person name="Arsene-Ploetze F."/>
        </authorList>
    </citation>
    <scope>NUCLEOTIDE SEQUENCE</scope>
    <source>
        <strain evidence="2">DSM 42138</strain>
    </source>
</reference>
<keyword evidence="1" id="KW-1133">Transmembrane helix</keyword>
<gene>
    <name evidence="2" type="ORF">SCOCK_30223</name>
</gene>
<protein>
    <submittedName>
        <fullName evidence="2">Uncharacterized protein</fullName>
    </submittedName>
</protein>
<feature type="transmembrane region" description="Helical" evidence="1">
    <location>
        <begin position="93"/>
        <end position="111"/>
    </location>
</feature>
<evidence type="ECO:0000256" key="1">
    <source>
        <dbReference type="SAM" id="Phobius"/>
    </source>
</evidence>
<feature type="transmembrane region" description="Helical" evidence="1">
    <location>
        <begin position="21"/>
        <end position="43"/>
    </location>
</feature>
<accession>A0A9W4DS00</accession>
<dbReference type="Proteomes" id="UP001152519">
    <property type="component" value="Unassembled WGS sequence"/>
</dbReference>
<proteinExistence type="predicted"/>
<keyword evidence="1" id="KW-0812">Transmembrane</keyword>